<name>A0A1E5JQD6_9GAMM</name>
<reference evidence="2 3" key="1">
    <citation type="submission" date="2016-02" db="EMBL/GenBank/DDBJ databases">
        <title>Secondary metabolites in Legionella.</title>
        <authorList>
            <person name="Tobias N.J."/>
            <person name="Bode H.B."/>
        </authorList>
    </citation>
    <scope>NUCLEOTIDE SEQUENCE [LARGE SCALE GENOMIC DNA]</scope>
    <source>
        <strain evidence="2 3">DSM 19216</strain>
    </source>
</reference>
<dbReference type="EMBL" id="LSOG01000062">
    <property type="protein sequence ID" value="OEH46731.1"/>
    <property type="molecule type" value="Genomic_DNA"/>
</dbReference>
<evidence type="ECO:0000313" key="2">
    <source>
        <dbReference type="EMBL" id="OEH46731.1"/>
    </source>
</evidence>
<evidence type="ECO:0000313" key="3">
    <source>
        <dbReference type="Proteomes" id="UP000095229"/>
    </source>
</evidence>
<feature type="domain" description="U-box" evidence="1">
    <location>
        <begin position="271"/>
        <end position="345"/>
    </location>
</feature>
<dbReference type="Pfam" id="PF04564">
    <property type="entry name" value="U-box"/>
    <property type="match status" value="1"/>
</dbReference>
<dbReference type="OrthoDB" id="5649725at2"/>
<dbReference type="GO" id="GO:0004842">
    <property type="term" value="F:ubiquitin-protein transferase activity"/>
    <property type="evidence" value="ECO:0007669"/>
    <property type="project" value="InterPro"/>
</dbReference>
<comment type="caution">
    <text evidence="2">The sequence shown here is derived from an EMBL/GenBank/DDBJ whole genome shotgun (WGS) entry which is preliminary data.</text>
</comment>
<dbReference type="InterPro" id="IPR013083">
    <property type="entry name" value="Znf_RING/FYVE/PHD"/>
</dbReference>
<dbReference type="SUPFAM" id="SSF57850">
    <property type="entry name" value="RING/U-box"/>
    <property type="match status" value="1"/>
</dbReference>
<keyword evidence="3" id="KW-1185">Reference proteome</keyword>
<evidence type="ECO:0000259" key="1">
    <source>
        <dbReference type="SMART" id="SM00504"/>
    </source>
</evidence>
<accession>A0A1E5JQD6</accession>
<sequence>MQIKMEESHDADIFIYDQMGPDEANQILFAKAKWLSKNSDFSLKIAGLQINGERLWLIRDSRVEGLLTVQSISYDKESEEWKVNEPQRYMLSNDCGWIVNNSAPESDSFFAVVDSSGGLIQMTDGNVQPHLPGLLNVLDTNGYKMENRVNPKVGQQTKLIGYTHYLTDVAIPTQSKLEATTVTLPEGMLIALSCPMTTRKTGQIKVMKDPVTLLSDGISYERLSLLDEFPGLEEGKHYYPNIRLKIIINYVSATSLNPEEYWAKLQKIEEDIQDPILSTTLKEPVLSPSGHSFEKSSISQWISSKQVNLPSVSNTIPIPDPITDQDIRGKYLVPNKNLSQFIKFWPDFYQNQEYQLALMLSEKTLSP</sequence>
<proteinExistence type="predicted"/>
<protein>
    <recommendedName>
        <fullName evidence="1">U-box domain-containing protein</fullName>
    </recommendedName>
</protein>
<dbReference type="Proteomes" id="UP000095229">
    <property type="component" value="Unassembled WGS sequence"/>
</dbReference>
<dbReference type="InterPro" id="IPR003613">
    <property type="entry name" value="Ubox_domain"/>
</dbReference>
<organism evidence="2 3">
    <name type="scientific">Legionella parisiensis</name>
    <dbReference type="NCBI Taxonomy" id="45071"/>
    <lineage>
        <taxon>Bacteria</taxon>
        <taxon>Pseudomonadati</taxon>
        <taxon>Pseudomonadota</taxon>
        <taxon>Gammaproteobacteria</taxon>
        <taxon>Legionellales</taxon>
        <taxon>Legionellaceae</taxon>
        <taxon>Legionella</taxon>
    </lineage>
</organism>
<gene>
    <name evidence="2" type="ORF">lpari_02199</name>
</gene>
<dbReference type="AlphaFoldDB" id="A0A1E5JQD6"/>
<dbReference type="RefSeq" id="WP_058517443.1">
    <property type="nucleotide sequence ID" value="NZ_CAAAIE010000006.1"/>
</dbReference>
<dbReference type="GO" id="GO:0016567">
    <property type="term" value="P:protein ubiquitination"/>
    <property type="evidence" value="ECO:0007669"/>
    <property type="project" value="InterPro"/>
</dbReference>
<dbReference type="PATRIC" id="fig|45071.6.peg.1696"/>
<dbReference type="SMART" id="SM00504">
    <property type="entry name" value="Ubox"/>
    <property type="match status" value="1"/>
</dbReference>
<dbReference type="Gene3D" id="3.30.40.10">
    <property type="entry name" value="Zinc/RING finger domain, C3HC4 (zinc finger)"/>
    <property type="match status" value="1"/>
</dbReference>